<dbReference type="InterPro" id="IPR021109">
    <property type="entry name" value="Peptidase_aspartic_dom_sf"/>
</dbReference>
<proteinExistence type="predicted"/>
<gene>
    <name evidence="1" type="ORF">Slati_3525200</name>
</gene>
<dbReference type="EMBL" id="JACGWN010000012">
    <property type="protein sequence ID" value="KAL0416933.1"/>
    <property type="molecule type" value="Genomic_DNA"/>
</dbReference>
<dbReference type="CDD" id="cd00303">
    <property type="entry name" value="retropepsin_like"/>
    <property type="match status" value="1"/>
</dbReference>
<dbReference type="PANTHER" id="PTHR33240:SF8">
    <property type="entry name" value="OS03G0439900 PROTEIN"/>
    <property type="match status" value="1"/>
</dbReference>
<name>A0AAW2UJH6_9LAMI</name>
<reference evidence="1" key="1">
    <citation type="submission" date="2020-06" db="EMBL/GenBank/DDBJ databases">
        <authorList>
            <person name="Li T."/>
            <person name="Hu X."/>
            <person name="Zhang T."/>
            <person name="Song X."/>
            <person name="Zhang H."/>
            <person name="Dai N."/>
            <person name="Sheng W."/>
            <person name="Hou X."/>
            <person name="Wei L."/>
        </authorList>
    </citation>
    <scope>NUCLEOTIDE SEQUENCE</scope>
    <source>
        <strain evidence="1">KEN1</strain>
        <tissue evidence="1">Leaf</tissue>
    </source>
</reference>
<evidence type="ECO:0000313" key="1">
    <source>
        <dbReference type="EMBL" id="KAL0416933.1"/>
    </source>
</evidence>
<organism evidence="1">
    <name type="scientific">Sesamum latifolium</name>
    <dbReference type="NCBI Taxonomy" id="2727402"/>
    <lineage>
        <taxon>Eukaryota</taxon>
        <taxon>Viridiplantae</taxon>
        <taxon>Streptophyta</taxon>
        <taxon>Embryophyta</taxon>
        <taxon>Tracheophyta</taxon>
        <taxon>Spermatophyta</taxon>
        <taxon>Magnoliopsida</taxon>
        <taxon>eudicotyledons</taxon>
        <taxon>Gunneridae</taxon>
        <taxon>Pentapetalae</taxon>
        <taxon>asterids</taxon>
        <taxon>lamiids</taxon>
        <taxon>Lamiales</taxon>
        <taxon>Pedaliaceae</taxon>
        <taxon>Sesamum</taxon>
    </lineage>
</organism>
<reference evidence="1" key="2">
    <citation type="journal article" date="2024" name="Plant">
        <title>Genomic evolution and insights into agronomic trait innovations of Sesamum species.</title>
        <authorList>
            <person name="Miao H."/>
            <person name="Wang L."/>
            <person name="Qu L."/>
            <person name="Liu H."/>
            <person name="Sun Y."/>
            <person name="Le M."/>
            <person name="Wang Q."/>
            <person name="Wei S."/>
            <person name="Zheng Y."/>
            <person name="Lin W."/>
            <person name="Duan Y."/>
            <person name="Cao H."/>
            <person name="Xiong S."/>
            <person name="Wang X."/>
            <person name="Wei L."/>
            <person name="Li C."/>
            <person name="Ma Q."/>
            <person name="Ju M."/>
            <person name="Zhao R."/>
            <person name="Li G."/>
            <person name="Mu C."/>
            <person name="Tian Q."/>
            <person name="Mei H."/>
            <person name="Zhang T."/>
            <person name="Gao T."/>
            <person name="Zhang H."/>
        </authorList>
    </citation>
    <scope>NUCLEOTIDE SEQUENCE</scope>
    <source>
        <strain evidence="1">KEN1</strain>
    </source>
</reference>
<protein>
    <submittedName>
        <fullName evidence="1">Uncharacterized protein</fullName>
    </submittedName>
</protein>
<dbReference type="AlphaFoldDB" id="A0AAW2UJH6"/>
<dbReference type="Gene3D" id="2.40.70.10">
    <property type="entry name" value="Acid Proteases"/>
    <property type="match status" value="1"/>
</dbReference>
<dbReference type="PANTHER" id="PTHR33240">
    <property type="entry name" value="OS08G0508500 PROTEIN"/>
    <property type="match status" value="1"/>
</dbReference>
<comment type="caution">
    <text evidence="1">The sequence shown here is derived from an EMBL/GenBank/DDBJ whole genome shotgun (WGS) entry which is preliminary data.</text>
</comment>
<accession>A0AAW2UJH6</accession>
<sequence>MIAGGPTDGDSKRARCAHARAAKTIMEIDDKVPTEAPTIQFGTADTQGVHLPHNDAFVISSTVANYTVQCIFVDSGSSVDILFLKVSQQMELRDIPLEPVDTSLYDFAGEVVHPLGQISLPISLGIEPARKTRMTHFLVVDMPSAYNLIQGRPTLNTFQAVISTYHMKL</sequence>